<dbReference type="RefSeq" id="WP_202103248.1">
    <property type="nucleotide sequence ID" value="NZ_JAERTY010000006.1"/>
</dbReference>
<comment type="similarity">
    <text evidence="2">Belongs to the SusD family.</text>
</comment>
<evidence type="ECO:0000259" key="6">
    <source>
        <dbReference type="Pfam" id="PF07980"/>
    </source>
</evidence>
<feature type="domain" description="RagB/SusD" evidence="6">
    <location>
        <begin position="302"/>
        <end position="448"/>
    </location>
</feature>
<gene>
    <name evidence="8" type="ORF">JKG61_12075</name>
</gene>
<organism evidence="8 9">
    <name type="scientific">Sphingobacterium faecale</name>
    <dbReference type="NCBI Taxonomy" id="2803775"/>
    <lineage>
        <taxon>Bacteria</taxon>
        <taxon>Pseudomonadati</taxon>
        <taxon>Bacteroidota</taxon>
        <taxon>Sphingobacteriia</taxon>
        <taxon>Sphingobacteriales</taxon>
        <taxon>Sphingobacteriaceae</taxon>
        <taxon>Sphingobacterium</taxon>
    </lineage>
</organism>
<keyword evidence="9" id="KW-1185">Reference proteome</keyword>
<keyword evidence="5" id="KW-0998">Cell outer membrane</keyword>
<protein>
    <submittedName>
        <fullName evidence="8">RagB/SusD family nutrient uptake outer membrane protein</fullName>
    </submittedName>
</protein>
<evidence type="ECO:0000313" key="8">
    <source>
        <dbReference type="EMBL" id="MBL1409491.1"/>
    </source>
</evidence>
<dbReference type="Pfam" id="PF14322">
    <property type="entry name" value="SusD-like_3"/>
    <property type="match status" value="1"/>
</dbReference>
<evidence type="ECO:0000256" key="3">
    <source>
        <dbReference type="ARBA" id="ARBA00022729"/>
    </source>
</evidence>
<evidence type="ECO:0000256" key="1">
    <source>
        <dbReference type="ARBA" id="ARBA00004442"/>
    </source>
</evidence>
<evidence type="ECO:0000256" key="4">
    <source>
        <dbReference type="ARBA" id="ARBA00023136"/>
    </source>
</evidence>
<evidence type="ECO:0000313" key="9">
    <source>
        <dbReference type="Proteomes" id="UP000625283"/>
    </source>
</evidence>
<sequence length="478" mass="54460">MKNIYSMLLLGGLLLTSCNDYLNVSPKTQIELETFFEDEEGFKDALTGVYVQMKEETVYGGRLTQTTIEHLVSSWDAASLSAEGRLGYFDYKNEQVATMLDEIFLKQYAMIASVNAMLGQIDSRKNVFKTAGLYELVKGEALALRAYLHFDLMRLFGPAPHNPTEGSQLAYVTKFTTMLHEKMSYEQYKSLLISDIDEAATLLGRVDPIQELSIEDMRLGTAPVKDSYFAHRYLRMNYYATKGLKARIHLWYGDKEKAYVAAKEVLESKNKDGSVKFKLGVAADFAKENFTLVGEHLFGLYDHDLEKRYDANYASLVLKKEEEWNKLKELLYGNTGKDIREASLWQNVVLADGKKGNIIKKYSAKPNSQTSGGRDYKQIPMIRISELYLIAAEAAPFGERLEYFASFRKARNLDLSAPANPEALDVEIVKEYRKEFYAEGQTFYTYKRKNVQRPSFLFLPATATINYVLPLPKIETIN</sequence>
<dbReference type="EMBL" id="JAERTY010000006">
    <property type="protein sequence ID" value="MBL1409491.1"/>
    <property type="molecule type" value="Genomic_DNA"/>
</dbReference>
<accession>A0ABS1R447</accession>
<dbReference type="Gene3D" id="1.25.40.390">
    <property type="match status" value="1"/>
</dbReference>
<evidence type="ECO:0000259" key="7">
    <source>
        <dbReference type="Pfam" id="PF14322"/>
    </source>
</evidence>
<dbReference type="PROSITE" id="PS51257">
    <property type="entry name" value="PROKAR_LIPOPROTEIN"/>
    <property type="match status" value="1"/>
</dbReference>
<dbReference type="Proteomes" id="UP000625283">
    <property type="component" value="Unassembled WGS sequence"/>
</dbReference>
<dbReference type="Gene3D" id="1.25.40.900">
    <property type="match status" value="1"/>
</dbReference>
<keyword evidence="4" id="KW-0472">Membrane</keyword>
<dbReference type="Gene3D" id="2.20.20.130">
    <property type="match status" value="1"/>
</dbReference>
<evidence type="ECO:0000256" key="5">
    <source>
        <dbReference type="ARBA" id="ARBA00023237"/>
    </source>
</evidence>
<dbReference type="SUPFAM" id="SSF48452">
    <property type="entry name" value="TPR-like"/>
    <property type="match status" value="1"/>
</dbReference>
<comment type="caution">
    <text evidence="8">The sequence shown here is derived from an EMBL/GenBank/DDBJ whole genome shotgun (WGS) entry which is preliminary data.</text>
</comment>
<dbReference type="InterPro" id="IPR033985">
    <property type="entry name" value="SusD-like_N"/>
</dbReference>
<dbReference type="Pfam" id="PF07980">
    <property type="entry name" value="SusD_RagB"/>
    <property type="match status" value="1"/>
</dbReference>
<name>A0ABS1R447_9SPHI</name>
<keyword evidence="3" id="KW-0732">Signal</keyword>
<dbReference type="InterPro" id="IPR011990">
    <property type="entry name" value="TPR-like_helical_dom_sf"/>
</dbReference>
<proteinExistence type="inferred from homology"/>
<evidence type="ECO:0000256" key="2">
    <source>
        <dbReference type="ARBA" id="ARBA00006275"/>
    </source>
</evidence>
<feature type="domain" description="SusD-like N-terminal" evidence="7">
    <location>
        <begin position="20"/>
        <end position="203"/>
    </location>
</feature>
<dbReference type="InterPro" id="IPR012944">
    <property type="entry name" value="SusD_RagB_dom"/>
</dbReference>
<reference evidence="8 9" key="1">
    <citation type="submission" date="2021-01" db="EMBL/GenBank/DDBJ databases">
        <title>C459-1 draft genome sequence.</title>
        <authorList>
            <person name="Zhang X.-F."/>
        </authorList>
    </citation>
    <scope>NUCLEOTIDE SEQUENCE [LARGE SCALE GENOMIC DNA]</scope>
    <source>
        <strain evidence="9">C459-1</strain>
    </source>
</reference>
<comment type="subcellular location">
    <subcellularLocation>
        <location evidence="1">Cell outer membrane</location>
    </subcellularLocation>
</comment>